<dbReference type="FunFam" id="1.10.730.10:FF:000006">
    <property type="entry name" value="Arginyl-tRNA synthetase 2, mitochondrial"/>
    <property type="match status" value="1"/>
</dbReference>
<dbReference type="InterPro" id="IPR001278">
    <property type="entry name" value="Arg-tRNA-ligase"/>
</dbReference>
<evidence type="ECO:0000256" key="8">
    <source>
        <dbReference type="ARBA" id="ARBA00033033"/>
    </source>
</evidence>
<dbReference type="Pfam" id="PF05746">
    <property type="entry name" value="DALR_1"/>
    <property type="match status" value="1"/>
</dbReference>
<dbReference type="EC" id="6.1.1.19" evidence="2"/>
<dbReference type="InterPro" id="IPR035684">
    <property type="entry name" value="ArgRS_core"/>
</dbReference>
<evidence type="ECO:0000313" key="15">
    <source>
        <dbReference type="Proteomes" id="UP000095300"/>
    </source>
</evidence>
<dbReference type="Gene3D" id="1.10.730.10">
    <property type="entry name" value="Isoleucyl-tRNA Synthetase, Domain 1"/>
    <property type="match status" value="1"/>
</dbReference>
<evidence type="ECO:0000256" key="11">
    <source>
        <dbReference type="ARBA" id="ARBA00049595"/>
    </source>
</evidence>
<dbReference type="PRINTS" id="PR01038">
    <property type="entry name" value="TRNASYNTHARG"/>
</dbReference>
<keyword evidence="6 12" id="KW-0648">Protein biosynthesis</keyword>
<gene>
    <name evidence="14" type="primary">106088149</name>
</gene>
<dbReference type="OrthoDB" id="68056at2759"/>
<dbReference type="KEGG" id="scac:106088149"/>
<evidence type="ECO:0000256" key="1">
    <source>
        <dbReference type="ARBA" id="ARBA00005594"/>
    </source>
</evidence>
<dbReference type="InterPro" id="IPR009080">
    <property type="entry name" value="tRNAsynth_Ia_anticodon-bd"/>
</dbReference>
<dbReference type="Gene3D" id="3.40.50.620">
    <property type="entry name" value="HUPs"/>
    <property type="match status" value="1"/>
</dbReference>
<dbReference type="SUPFAM" id="SSF52374">
    <property type="entry name" value="Nucleotidylyl transferase"/>
    <property type="match status" value="1"/>
</dbReference>
<dbReference type="PANTHER" id="PTHR11956">
    <property type="entry name" value="ARGINYL-TRNA SYNTHETASE"/>
    <property type="match status" value="1"/>
</dbReference>
<keyword evidence="15" id="KW-1185">Reference proteome</keyword>
<comment type="function">
    <text evidence="11">Catalyzes the attachment of arginine to tRNA(Arg) in a two-step reaction: arginine is first activated by ATP to form Arg-AMP and then transferred to the acceptor end of tRNA(Arg).</text>
</comment>
<dbReference type="AlphaFoldDB" id="A0A1I8NR30"/>
<dbReference type="InterPro" id="IPR001412">
    <property type="entry name" value="aa-tRNA-synth_I_CS"/>
</dbReference>
<dbReference type="PANTHER" id="PTHR11956:SF11">
    <property type="entry name" value="ARGININE--TRNA LIGASE, MITOCHONDRIAL-RELATED"/>
    <property type="match status" value="1"/>
</dbReference>
<dbReference type="VEuPathDB" id="VectorBase:SCAU001294"/>
<keyword evidence="7 12" id="KW-0030">Aminoacyl-tRNA synthetase</keyword>
<feature type="domain" description="DALR anticodon binding" evidence="13">
    <location>
        <begin position="453"/>
        <end position="571"/>
    </location>
</feature>
<dbReference type="GO" id="GO:0032543">
    <property type="term" value="P:mitochondrial translation"/>
    <property type="evidence" value="ECO:0007669"/>
    <property type="project" value="TreeGrafter"/>
</dbReference>
<dbReference type="SUPFAM" id="SSF47323">
    <property type="entry name" value="Anticodon-binding domain of a subclass of class I aminoacyl-tRNA synthetases"/>
    <property type="match status" value="1"/>
</dbReference>
<dbReference type="Pfam" id="PF00750">
    <property type="entry name" value="tRNA-synt_1d"/>
    <property type="match status" value="1"/>
</dbReference>
<dbReference type="GO" id="GO:0004814">
    <property type="term" value="F:arginine-tRNA ligase activity"/>
    <property type="evidence" value="ECO:0007669"/>
    <property type="project" value="UniProtKB-EC"/>
</dbReference>
<evidence type="ECO:0000256" key="7">
    <source>
        <dbReference type="ARBA" id="ARBA00023146"/>
    </source>
</evidence>
<evidence type="ECO:0000313" key="14">
    <source>
        <dbReference type="EnsemblMetazoa" id="SCAU001294-PA"/>
    </source>
</evidence>
<evidence type="ECO:0000256" key="10">
    <source>
        <dbReference type="ARBA" id="ARBA00049339"/>
    </source>
</evidence>
<keyword evidence="4 12" id="KW-0547">Nucleotide-binding</keyword>
<dbReference type="Proteomes" id="UP000095300">
    <property type="component" value="Unassembled WGS sequence"/>
</dbReference>
<dbReference type="SMART" id="SM00836">
    <property type="entry name" value="DALR_1"/>
    <property type="match status" value="1"/>
</dbReference>
<dbReference type="EnsemblMetazoa" id="SCAU001294-RA">
    <property type="protein sequence ID" value="SCAU001294-PA"/>
    <property type="gene ID" value="SCAU001294"/>
</dbReference>
<comment type="similarity">
    <text evidence="1 12">Belongs to the class-I aminoacyl-tRNA synthetase family.</text>
</comment>
<name>A0A1I8NR30_STOCA</name>
<evidence type="ECO:0000256" key="4">
    <source>
        <dbReference type="ARBA" id="ARBA00022741"/>
    </source>
</evidence>
<dbReference type="PROSITE" id="PS00178">
    <property type="entry name" value="AA_TRNA_LIGASE_I"/>
    <property type="match status" value="1"/>
</dbReference>
<keyword evidence="5 12" id="KW-0067">ATP-binding</keyword>
<dbReference type="NCBIfam" id="TIGR00456">
    <property type="entry name" value="argS"/>
    <property type="match status" value="1"/>
</dbReference>
<evidence type="ECO:0000259" key="13">
    <source>
        <dbReference type="SMART" id="SM00836"/>
    </source>
</evidence>
<evidence type="ECO:0000256" key="12">
    <source>
        <dbReference type="RuleBase" id="RU363038"/>
    </source>
</evidence>
<organism evidence="14 15">
    <name type="scientific">Stomoxys calcitrans</name>
    <name type="common">Stable fly</name>
    <name type="synonym">Conops calcitrans</name>
    <dbReference type="NCBI Taxonomy" id="35570"/>
    <lineage>
        <taxon>Eukaryota</taxon>
        <taxon>Metazoa</taxon>
        <taxon>Ecdysozoa</taxon>
        <taxon>Arthropoda</taxon>
        <taxon>Hexapoda</taxon>
        <taxon>Insecta</taxon>
        <taxon>Pterygota</taxon>
        <taxon>Neoptera</taxon>
        <taxon>Endopterygota</taxon>
        <taxon>Diptera</taxon>
        <taxon>Brachycera</taxon>
        <taxon>Muscomorpha</taxon>
        <taxon>Muscoidea</taxon>
        <taxon>Muscidae</taxon>
        <taxon>Stomoxys</taxon>
    </lineage>
</organism>
<keyword evidence="3 12" id="KW-0436">Ligase</keyword>
<sequence length="571" mass="65918">MSCLIRKSISEKITQIVRNNNVYYELETPLKRRTNTLGKPVLQWHLKGNGTKSASNLDILKAVSALKYDSDLIEEVRTVQGSGKTPDKVEFVLRETPYVQTLLQEPFEHVPKRNEHMVFEYSSPNIAKPFHVGHLRSTIIGNVLANIYKSLGYQVTKMNYLGDWGTQFGLLQIGVEMLQITDEEMRRAPIETLYKAYVKANKEALVDESIAEKARNYFKQLESAQQSKKLGQQWQKYREYTIQELERVYKRLGATFDVYDWESQYSQTHIVQVLQALDSKSLLLPEKDGRKVVEVDDRRVPIIKSDGSTLYLTRDIAALLDRWQRFQFENIFYVVENGQSDHFKACFHTTSKLEQAITMSKLKHVKFGRIHGMSTRKGQAVFLKDLLDEARDIMHAKQIQSPTTKIDVNSHDVADVLGVSAVIINDLKQRRQRDYEFNWDKALQMNGDTGIKLQYTHCRLHSLLEQNDHVHVTNENLAVECLKEPEALDLLNELAKYPQILWQAKENLEACILVNFLFGISNATSRALKTLHIKNEADRRKQQHRLLLFKSAKTILKQGMEILGLQPLNKM</sequence>
<comment type="catalytic activity">
    <reaction evidence="10">
        <text>tRNA(Arg) + L-arginine + ATP = L-arginyl-tRNA(Arg) + AMP + diphosphate</text>
        <dbReference type="Rhea" id="RHEA:20301"/>
        <dbReference type="Rhea" id="RHEA-COMP:9658"/>
        <dbReference type="Rhea" id="RHEA-COMP:9673"/>
        <dbReference type="ChEBI" id="CHEBI:30616"/>
        <dbReference type="ChEBI" id="CHEBI:32682"/>
        <dbReference type="ChEBI" id="CHEBI:33019"/>
        <dbReference type="ChEBI" id="CHEBI:78442"/>
        <dbReference type="ChEBI" id="CHEBI:78513"/>
        <dbReference type="ChEBI" id="CHEBI:456215"/>
        <dbReference type="EC" id="6.1.1.19"/>
    </reaction>
</comment>
<dbReference type="GO" id="GO:0006420">
    <property type="term" value="P:arginyl-tRNA aminoacylation"/>
    <property type="evidence" value="ECO:0007669"/>
    <property type="project" value="InterPro"/>
</dbReference>
<dbReference type="STRING" id="35570.A0A1I8NR30"/>
<dbReference type="GO" id="GO:0005739">
    <property type="term" value="C:mitochondrion"/>
    <property type="evidence" value="ECO:0007669"/>
    <property type="project" value="TreeGrafter"/>
</dbReference>
<proteinExistence type="inferred from homology"/>
<dbReference type="InterPro" id="IPR008909">
    <property type="entry name" value="DALR_anticod-bd"/>
</dbReference>
<evidence type="ECO:0000256" key="2">
    <source>
        <dbReference type="ARBA" id="ARBA00012837"/>
    </source>
</evidence>
<evidence type="ECO:0000256" key="5">
    <source>
        <dbReference type="ARBA" id="ARBA00022840"/>
    </source>
</evidence>
<dbReference type="FunFam" id="3.40.50.620:FF:000058">
    <property type="entry name" value="Mitochondrial arginyl-tRNA synthetase"/>
    <property type="match status" value="1"/>
</dbReference>
<accession>A0A1I8NR30</accession>
<evidence type="ECO:0000256" key="9">
    <source>
        <dbReference type="ARBA" id="ARBA00039495"/>
    </source>
</evidence>
<evidence type="ECO:0000256" key="6">
    <source>
        <dbReference type="ARBA" id="ARBA00022917"/>
    </source>
</evidence>
<dbReference type="InterPro" id="IPR014729">
    <property type="entry name" value="Rossmann-like_a/b/a_fold"/>
</dbReference>
<evidence type="ECO:0000256" key="3">
    <source>
        <dbReference type="ARBA" id="ARBA00022598"/>
    </source>
</evidence>
<reference evidence="14" key="1">
    <citation type="submission" date="2020-05" db="UniProtKB">
        <authorList>
            <consortium name="EnsemblMetazoa"/>
        </authorList>
    </citation>
    <scope>IDENTIFICATION</scope>
    <source>
        <strain evidence="14">USDA</strain>
    </source>
</reference>
<protein>
    <recommendedName>
        <fullName evidence="9">Probable arginine--tRNA ligase, mitochondrial</fullName>
        <ecNumber evidence="2">6.1.1.19</ecNumber>
    </recommendedName>
    <alternativeName>
        <fullName evidence="8">Arginyl-tRNA synthetase</fullName>
    </alternativeName>
</protein>
<dbReference type="GO" id="GO:0005524">
    <property type="term" value="F:ATP binding"/>
    <property type="evidence" value="ECO:0007669"/>
    <property type="project" value="UniProtKB-KW"/>
</dbReference>